<evidence type="ECO:0000313" key="3">
    <source>
        <dbReference type="Proteomes" id="UP000521943"/>
    </source>
</evidence>
<dbReference type="Proteomes" id="UP000521943">
    <property type="component" value="Unassembled WGS sequence"/>
</dbReference>
<feature type="region of interest" description="Disordered" evidence="1">
    <location>
        <begin position="76"/>
        <end position="101"/>
    </location>
</feature>
<sequence>MADSELSPASTDSGGRGRGRGKSRGGLGKYLRARGRGHRGGGRPAVFRERLLLEGEGPLNDEEEAELAAEKAAKYSRRQMGTNADRYVEPEPELDSDGEPIVEPEVDLSSFLEKQKISDTTVVVGSEVKKFEEDEVDQSLSHITSNPTKNTADRKGKVQEIQWDRELEEMSRAKAAAEAQRDLKARFKAKSEKLKGKPVFKSTRERQAEKYELAPELPSADGAAPKPSDTKVAMEDYLDDLLG</sequence>
<accession>A0A8H6HP38</accession>
<feature type="compositionally biased region" description="Polar residues" evidence="1">
    <location>
        <begin position="138"/>
        <end position="150"/>
    </location>
</feature>
<dbReference type="EMBL" id="JACGCI010000060">
    <property type="protein sequence ID" value="KAF6749887.1"/>
    <property type="molecule type" value="Genomic_DNA"/>
</dbReference>
<keyword evidence="3" id="KW-1185">Reference proteome</keyword>
<gene>
    <name evidence="2" type="ORF">DFP72DRAFT_818249</name>
</gene>
<organism evidence="2 3">
    <name type="scientific">Ephemerocybe angulata</name>
    <dbReference type="NCBI Taxonomy" id="980116"/>
    <lineage>
        <taxon>Eukaryota</taxon>
        <taxon>Fungi</taxon>
        <taxon>Dikarya</taxon>
        <taxon>Basidiomycota</taxon>
        <taxon>Agaricomycotina</taxon>
        <taxon>Agaricomycetes</taxon>
        <taxon>Agaricomycetidae</taxon>
        <taxon>Agaricales</taxon>
        <taxon>Agaricineae</taxon>
        <taxon>Psathyrellaceae</taxon>
        <taxon>Ephemerocybe</taxon>
    </lineage>
</organism>
<protein>
    <submittedName>
        <fullName evidence="2">Uncharacterized protein</fullName>
    </submittedName>
</protein>
<feature type="compositionally biased region" description="Basic and acidic residues" evidence="1">
    <location>
        <begin position="202"/>
        <end position="213"/>
    </location>
</feature>
<proteinExistence type="predicted"/>
<feature type="region of interest" description="Disordered" evidence="1">
    <location>
        <begin position="133"/>
        <end position="157"/>
    </location>
</feature>
<evidence type="ECO:0000256" key="1">
    <source>
        <dbReference type="SAM" id="MobiDB-lite"/>
    </source>
</evidence>
<feature type="region of interest" description="Disordered" evidence="1">
    <location>
        <begin position="187"/>
        <end position="243"/>
    </location>
</feature>
<feature type="compositionally biased region" description="Acidic residues" evidence="1">
    <location>
        <begin position="90"/>
        <end position="101"/>
    </location>
</feature>
<comment type="caution">
    <text evidence="2">The sequence shown here is derived from an EMBL/GenBank/DDBJ whole genome shotgun (WGS) entry which is preliminary data.</text>
</comment>
<dbReference type="AlphaFoldDB" id="A0A8H6HP38"/>
<feature type="region of interest" description="Disordered" evidence="1">
    <location>
        <begin position="1"/>
        <end position="44"/>
    </location>
</feature>
<dbReference type="OrthoDB" id="2505473at2759"/>
<feature type="compositionally biased region" description="Basic residues" evidence="1">
    <location>
        <begin position="31"/>
        <end position="41"/>
    </location>
</feature>
<evidence type="ECO:0000313" key="2">
    <source>
        <dbReference type="EMBL" id="KAF6749887.1"/>
    </source>
</evidence>
<name>A0A8H6HP38_9AGAR</name>
<reference evidence="2 3" key="1">
    <citation type="submission" date="2020-07" db="EMBL/GenBank/DDBJ databases">
        <title>Comparative genomics of pyrophilous fungi reveals a link between fire events and developmental genes.</title>
        <authorList>
            <consortium name="DOE Joint Genome Institute"/>
            <person name="Steindorff A.S."/>
            <person name="Carver A."/>
            <person name="Calhoun S."/>
            <person name="Stillman K."/>
            <person name="Liu H."/>
            <person name="Lipzen A."/>
            <person name="Pangilinan J."/>
            <person name="Labutti K."/>
            <person name="Bruns T.D."/>
            <person name="Grigoriev I.V."/>
        </authorList>
    </citation>
    <scope>NUCLEOTIDE SEQUENCE [LARGE SCALE GENOMIC DNA]</scope>
    <source>
        <strain evidence="2 3">CBS 144469</strain>
    </source>
</reference>